<dbReference type="Pfam" id="PF00385">
    <property type="entry name" value="Chromo"/>
    <property type="match status" value="2"/>
</dbReference>
<proteinExistence type="predicted"/>
<dbReference type="InterPro" id="IPR043136">
    <property type="entry name" value="B30.2/SPRY_sf"/>
</dbReference>
<evidence type="ECO:0000313" key="11">
    <source>
        <dbReference type="Proteomes" id="UP000050741"/>
    </source>
</evidence>
<evidence type="ECO:0000256" key="6">
    <source>
        <dbReference type="SAM" id="MobiDB-lite"/>
    </source>
</evidence>
<dbReference type="SMART" id="SM00875">
    <property type="entry name" value="BACK"/>
    <property type="match status" value="1"/>
</dbReference>
<dbReference type="Pfam" id="PF00651">
    <property type="entry name" value="BTB"/>
    <property type="match status" value="1"/>
</dbReference>
<dbReference type="InterPro" id="IPR029071">
    <property type="entry name" value="Ubiquitin-like_domsf"/>
</dbReference>
<reference evidence="11" key="1">
    <citation type="submission" date="2013-12" db="EMBL/GenBank/DDBJ databases">
        <authorList>
            <person name="Aslett M."/>
        </authorList>
    </citation>
    <scope>NUCLEOTIDE SEQUENCE [LARGE SCALE GENOMIC DNA]</scope>
    <source>
        <strain evidence="11">Lindley</strain>
    </source>
</reference>
<dbReference type="PROSITE" id="PS50053">
    <property type="entry name" value="UBIQUITIN_2"/>
    <property type="match status" value="2"/>
</dbReference>
<dbReference type="SUPFAM" id="SSF49899">
    <property type="entry name" value="Concanavalin A-like lectins/glucanases"/>
    <property type="match status" value="1"/>
</dbReference>
<dbReference type="PANTHER" id="PTHR18937">
    <property type="entry name" value="STRUCTURAL MAINTENANCE OF CHROMOSOMES SMC FAMILY MEMBER"/>
    <property type="match status" value="1"/>
</dbReference>
<feature type="compositionally biased region" description="Acidic residues" evidence="6">
    <location>
        <begin position="1074"/>
        <end position="1107"/>
    </location>
</feature>
<dbReference type="SMART" id="SM00225">
    <property type="entry name" value="BTB"/>
    <property type="match status" value="1"/>
</dbReference>
<reference evidence="11" key="2">
    <citation type="submission" date="2014-05" db="EMBL/GenBank/DDBJ databases">
        <title>The genome and life-stage specific transcriptomes of Globodera pallida elucidate key aspects of plant parasitism by a cyst nematode.</title>
        <authorList>
            <person name="Cotton J.A."/>
            <person name="Lilley C.J."/>
            <person name="Jones L.M."/>
            <person name="Kikuchi T."/>
            <person name="Reid A.J."/>
            <person name="Thorpe P."/>
            <person name="Tsai I.J."/>
            <person name="Beasley H."/>
            <person name="Blok V."/>
            <person name="Cock P.J.A."/>
            <person name="Van den Akker S.E."/>
            <person name="Holroyd N."/>
            <person name="Hunt M."/>
            <person name="Mantelin S."/>
            <person name="Naghra H."/>
            <person name="Pain A."/>
            <person name="Palomares-Rius J.E."/>
            <person name="Zarowiecki M."/>
            <person name="Berriman M."/>
            <person name="Jones J.T."/>
            <person name="Urwin P.E."/>
        </authorList>
    </citation>
    <scope>NUCLEOTIDE SEQUENCE [LARGE SCALE GENOMIC DNA]</scope>
    <source>
        <strain evidence="11">Lindley</strain>
    </source>
</reference>
<evidence type="ECO:0000259" key="10">
    <source>
        <dbReference type="PROSITE" id="PS50188"/>
    </source>
</evidence>
<dbReference type="Gene3D" id="3.30.70.1620">
    <property type="match status" value="1"/>
</dbReference>
<evidence type="ECO:0000259" key="7">
    <source>
        <dbReference type="PROSITE" id="PS50013"/>
    </source>
</evidence>
<feature type="domain" description="Ubiquitin-like" evidence="8">
    <location>
        <begin position="1724"/>
        <end position="1798"/>
    </location>
</feature>
<dbReference type="WBParaSite" id="GPLIN_000971300">
    <property type="protein sequence ID" value="GPLIN_000971300"/>
    <property type="gene ID" value="GPLIN_000971300"/>
</dbReference>
<feature type="coiled-coil region" evidence="5">
    <location>
        <begin position="550"/>
        <end position="612"/>
    </location>
</feature>
<keyword evidence="11" id="KW-1185">Reference proteome</keyword>
<dbReference type="Pfam" id="PF00240">
    <property type="entry name" value="ubiquitin"/>
    <property type="match status" value="2"/>
</dbReference>
<dbReference type="InterPro" id="IPR011705">
    <property type="entry name" value="BACK"/>
</dbReference>
<dbReference type="InterPro" id="IPR023780">
    <property type="entry name" value="Chromo_domain"/>
</dbReference>
<dbReference type="Gene3D" id="1.20.1060.20">
    <property type="match status" value="1"/>
</dbReference>
<feature type="domain" description="Chromo" evidence="7">
    <location>
        <begin position="1108"/>
        <end position="1167"/>
    </location>
</feature>
<dbReference type="PANTHER" id="PTHR18937:SF12">
    <property type="entry name" value="STRUCTURAL MAINTENANCE OF CHROMOSOMES PROTEIN"/>
    <property type="match status" value="1"/>
</dbReference>
<feature type="domain" description="Chromo" evidence="7">
    <location>
        <begin position="1485"/>
        <end position="1544"/>
    </location>
</feature>
<evidence type="ECO:0000256" key="2">
    <source>
        <dbReference type="ARBA" id="ARBA00022776"/>
    </source>
</evidence>
<dbReference type="GO" id="GO:0007062">
    <property type="term" value="P:sister chromatid cohesion"/>
    <property type="evidence" value="ECO:0007669"/>
    <property type="project" value="TreeGrafter"/>
</dbReference>
<feature type="coiled-coil region" evidence="5">
    <location>
        <begin position="894"/>
        <end position="921"/>
    </location>
</feature>
<dbReference type="Gene3D" id="2.40.50.40">
    <property type="match status" value="2"/>
</dbReference>
<feature type="coiled-coil region" evidence="5">
    <location>
        <begin position="816"/>
        <end position="870"/>
    </location>
</feature>
<dbReference type="InterPro" id="IPR000210">
    <property type="entry name" value="BTB/POZ_dom"/>
</dbReference>
<dbReference type="InterPro" id="IPR003877">
    <property type="entry name" value="SPRY_dom"/>
</dbReference>
<dbReference type="Proteomes" id="UP000050741">
    <property type="component" value="Unassembled WGS sequence"/>
</dbReference>
<evidence type="ECO:0000259" key="9">
    <source>
        <dbReference type="PROSITE" id="PS50097"/>
    </source>
</evidence>
<dbReference type="InterPro" id="IPR001870">
    <property type="entry name" value="B30.2/SPRY"/>
</dbReference>
<dbReference type="InterPro" id="IPR036277">
    <property type="entry name" value="SMC_hinge_sf"/>
</dbReference>
<dbReference type="PROSITE" id="PS50097">
    <property type="entry name" value="BTB"/>
    <property type="match status" value="1"/>
</dbReference>
<evidence type="ECO:0000256" key="3">
    <source>
        <dbReference type="ARBA" id="ARBA00023242"/>
    </source>
</evidence>
<reference evidence="12" key="3">
    <citation type="submission" date="2016-06" db="UniProtKB">
        <authorList>
            <consortium name="WormBaseParasite"/>
        </authorList>
    </citation>
    <scope>IDENTIFICATION</scope>
</reference>
<dbReference type="InterPro" id="IPR044736">
    <property type="entry name" value="Gid1/RanBPM/SPLA_SPRY"/>
</dbReference>
<sequence>MPKPNSLVNRIKHLLDTGNKADVHFFVGGGDEKELLPAHKLILSAASDVFDAMFPFDARNADPSEETKPVEVPDVEVGAFKAMLSFIYADDVSGLNGDNAIAVLYAAKKYDLPELIKACLNFPIPELSNVFLAFGQTRFLGEEDFARRCLAYIDQNADTLILTEEFLQIGQKLLCEVLDRDELMISEEIAIWNAALRWADEKCRQNGEECSVANRRAMLGPALFKIRFPLIPQKDFTENIVRSGVLTSDELVSVYVYHSHPNSGLPELYPLQFPTNGRAFTAGLTLQNRWNYAACHEDLTLIEANRLIVHYNGGDSEWRSVLAKLPIPKSGIFYYEVKIIGNGGRVHIGLAAKQMPLDRWVGRDEGTYGYEGSGNFWNRAVLVGGNPEFGFGDVIGCGVDLATRQIIYTKNGERLEKENESGNQVPSGCDKKPRRTSPCTPAAEEYTALRNLLNSGKCARRTTDFHEKVVQETQARIKKAEQQKTASVKKELNEESQAMQLKLSKEQVAEYRRLKAEVEKRCTILSTDLDNKLREQEAANNAIDYDKRRLHHSDARLQQMKAELDRERRNLEALRERKSEQMRLLGEERKNLKDLQNEVTKSMESKRHLKEDLQHVCTEIADAHGDNLDPERNQRQHEAVENLKRVFPEKVFGRLVDLCQPSQKRYQIAVTKILGNHMMSIVCDNEETGRECIAYLREQHYPPETILPLAELCMEQIKEHLRDIREPPGVMLGFDVINVPGGNAQNVRKALQFVCGNSLVCETPDHARQLAYGTDGRTERFRAVAFDGTQFLPNGVISGGIANLKAKAKKWDENTIRKLKDRRSVLQEDLQKLHRTGKRELDVEMKHSQIRSLEARLRFAQQELKKGENETLRRLEEQDIAVETAEPETIKSRIENRQIEIEERKIAIERLKQQKNAFADEIFAQFCAKIGISHIREYEQREIRIHEEHEHRLNQYNSGSLDQNMLDAEVTNSHTVDDSQPGPSSQSHCETTQFQTRSLEAAEQIEIDYSDIKRETQYEEEQKAVEQRKHGNLKEEGELEEEGEDEREEQEEDGNLEDEEEEEDEGERENNNLGEEEQEEKGEDEEEKEDNNLGEEEQEEKGGDEEACVVERILEKRLDENGEAEYLVKWQGRSDKMNSWEPIDVIKHFDVFKQFESAAANTEKDGVNQNNSNASPPSLLLTLTLSIDLFERRRFINGNTKALCKLCGDSMGVDLQTLIRHIVSDKNPHHQLYALKILEKQLELGFPIKSSETPPSFVLIGVDILQFVRAIWAIDLFERRQFIDGRTKALCKLCGDSLLVDLEALIRHIATNEDPHHLKYAVKLLEKQLESAITQPPAGQSASVPTMQIFVRLLTGSIITLEVEAGNTVADVKEMVEAKEGISQFDQQLIFAGKRLEESRTLADCNVQKGSTFDLVLCEEKEDNNLGEEEQEEKGEDEEEKENNDLGEEEQEEKEEDEEKEDNNLGEKEEEKKGEGEKGEDEEACVVERILEKRLDENGEAEYLVKWQGRSDKMNSWEPIDVMKHFDVFKQFESAAANTEKDGVNQTNSNASPPSLLLTLTLSIDLFERRRFINGNTKALCKLCGDSMGVGLQTLIRHIVSDKNPHHQPYALKILEKQLELGFPIKCSETPPSFVLTGVDILQFVRAIWAIDLFERRQFIDGRTKALCKLCGDSLLVDLEALIRHIATNEDPHHLKYAVKLLEKQLDSAITQPPAGQSASVPTMQIFVRPTGSIITLEVEAGNTVADVKEMVEAKEGFSRFDQRLIFAGKRLEESRTLADCNVQKGSTFDLVLCVRGE</sequence>
<keyword evidence="1" id="KW-0132">Cell division</keyword>
<feature type="compositionally biased region" description="Acidic residues" evidence="6">
    <location>
        <begin position="1037"/>
        <end position="1067"/>
    </location>
</feature>
<feature type="compositionally biased region" description="Polar residues" evidence="6">
    <location>
        <begin position="981"/>
        <end position="995"/>
    </location>
</feature>
<dbReference type="Pfam" id="PF06470">
    <property type="entry name" value="SMC_hinge"/>
    <property type="match status" value="1"/>
</dbReference>
<dbReference type="Gene3D" id="2.60.120.920">
    <property type="match status" value="1"/>
</dbReference>
<organism evidence="11 12">
    <name type="scientific">Globodera pallida</name>
    <name type="common">Potato cyst nematode worm</name>
    <name type="synonym">Heterodera pallida</name>
    <dbReference type="NCBI Taxonomy" id="36090"/>
    <lineage>
        <taxon>Eukaryota</taxon>
        <taxon>Metazoa</taxon>
        <taxon>Ecdysozoa</taxon>
        <taxon>Nematoda</taxon>
        <taxon>Chromadorea</taxon>
        <taxon>Rhabditida</taxon>
        <taxon>Tylenchina</taxon>
        <taxon>Tylenchomorpha</taxon>
        <taxon>Tylenchoidea</taxon>
        <taxon>Heteroderidae</taxon>
        <taxon>Heteroderinae</taxon>
        <taxon>Globodera</taxon>
    </lineage>
</organism>
<feature type="compositionally biased region" description="Acidic residues" evidence="6">
    <location>
        <begin position="1420"/>
        <end position="1461"/>
    </location>
</feature>
<dbReference type="InterPro" id="IPR000626">
    <property type="entry name" value="Ubiquitin-like_dom"/>
</dbReference>
<feature type="coiled-coil region" evidence="5">
    <location>
        <begin position="463"/>
        <end position="521"/>
    </location>
</feature>
<dbReference type="SMART" id="SM00968">
    <property type="entry name" value="SMC_hinge"/>
    <property type="match status" value="1"/>
</dbReference>
<dbReference type="InterPro" id="IPR016197">
    <property type="entry name" value="Chromo-like_dom_sf"/>
</dbReference>
<dbReference type="SMART" id="SM00449">
    <property type="entry name" value="SPRY"/>
    <property type="match status" value="1"/>
</dbReference>
<dbReference type="PROSITE" id="PS50013">
    <property type="entry name" value="CHROMO_2"/>
    <property type="match status" value="2"/>
</dbReference>
<evidence type="ECO:0000256" key="5">
    <source>
        <dbReference type="SAM" id="Coils"/>
    </source>
</evidence>
<dbReference type="GO" id="GO:0051301">
    <property type="term" value="P:cell division"/>
    <property type="evidence" value="ECO:0007669"/>
    <property type="project" value="UniProtKB-KW"/>
</dbReference>
<evidence type="ECO:0000256" key="1">
    <source>
        <dbReference type="ARBA" id="ARBA00022618"/>
    </source>
</evidence>
<evidence type="ECO:0000256" key="4">
    <source>
        <dbReference type="ARBA" id="ARBA00023306"/>
    </source>
</evidence>
<accession>A0A183CA14</accession>
<dbReference type="InterPro" id="IPR010935">
    <property type="entry name" value="SMC_hinge"/>
</dbReference>
<feature type="domain" description="Ubiquitin-like" evidence="8">
    <location>
        <begin position="1347"/>
        <end position="1417"/>
    </location>
</feature>
<dbReference type="GO" id="GO:0005634">
    <property type="term" value="C:nucleus"/>
    <property type="evidence" value="ECO:0007669"/>
    <property type="project" value="TreeGrafter"/>
</dbReference>
<dbReference type="FunFam" id="1.20.1060.20:FF:000001">
    <property type="entry name" value="Structural maintenance of chromosomes 1A"/>
    <property type="match status" value="1"/>
</dbReference>
<evidence type="ECO:0000259" key="8">
    <source>
        <dbReference type="PROSITE" id="PS50053"/>
    </source>
</evidence>
<dbReference type="GO" id="GO:0008278">
    <property type="term" value="C:cohesin complex"/>
    <property type="evidence" value="ECO:0007669"/>
    <property type="project" value="TreeGrafter"/>
</dbReference>
<dbReference type="PROSITE" id="PS50188">
    <property type="entry name" value="B302_SPRY"/>
    <property type="match status" value="1"/>
</dbReference>
<keyword evidence="3" id="KW-0539">Nucleus</keyword>
<keyword evidence="2" id="KW-0498">Mitosis</keyword>
<feature type="domain" description="BTB" evidence="9">
    <location>
        <begin position="21"/>
        <end position="93"/>
    </location>
</feature>
<feature type="region of interest" description="Disordered" evidence="6">
    <location>
        <begin position="1010"/>
        <end position="1107"/>
    </location>
</feature>
<dbReference type="InterPro" id="IPR013320">
    <property type="entry name" value="ConA-like_dom_sf"/>
</dbReference>
<dbReference type="Gene3D" id="3.30.710.10">
    <property type="entry name" value="Potassium Channel Kv1.1, Chain A"/>
    <property type="match status" value="1"/>
</dbReference>
<feature type="region of interest" description="Disordered" evidence="6">
    <location>
        <begin position="1420"/>
        <end position="1484"/>
    </location>
</feature>
<feature type="compositionally biased region" description="Basic and acidic residues" evidence="6">
    <location>
        <begin position="1010"/>
        <end position="1036"/>
    </location>
</feature>
<dbReference type="InterPro" id="IPR000953">
    <property type="entry name" value="Chromo/chromo_shadow_dom"/>
</dbReference>
<evidence type="ECO:0000313" key="12">
    <source>
        <dbReference type="WBParaSite" id="GPLIN_000971300"/>
    </source>
</evidence>
<dbReference type="InterPro" id="IPR011333">
    <property type="entry name" value="SKP1/BTB/POZ_sf"/>
</dbReference>
<dbReference type="SUPFAM" id="SSF54236">
    <property type="entry name" value="Ubiquitin-like"/>
    <property type="match status" value="2"/>
</dbReference>
<protein>
    <submittedName>
        <fullName evidence="12">BTB domain-containing protein</fullName>
    </submittedName>
</protein>
<name>A0A183CA14_GLOPA</name>
<dbReference type="Pfam" id="PF07707">
    <property type="entry name" value="BACK"/>
    <property type="match status" value="1"/>
</dbReference>
<dbReference type="SUPFAM" id="SSF54160">
    <property type="entry name" value="Chromo domain-like"/>
    <property type="match status" value="2"/>
</dbReference>
<dbReference type="CDD" id="cd12885">
    <property type="entry name" value="SPRY_RanBP_like"/>
    <property type="match status" value="1"/>
</dbReference>
<feature type="domain" description="B30.2/SPRY" evidence="10">
    <location>
        <begin position="268"/>
        <end position="458"/>
    </location>
</feature>
<dbReference type="SUPFAM" id="SSF54695">
    <property type="entry name" value="POZ domain"/>
    <property type="match status" value="1"/>
</dbReference>
<dbReference type="Pfam" id="PF00622">
    <property type="entry name" value="SPRY"/>
    <property type="match status" value="1"/>
</dbReference>
<dbReference type="Gene3D" id="1.25.40.420">
    <property type="match status" value="1"/>
</dbReference>
<dbReference type="SUPFAM" id="SSF75553">
    <property type="entry name" value="Smc hinge domain"/>
    <property type="match status" value="1"/>
</dbReference>
<dbReference type="GO" id="GO:0003677">
    <property type="term" value="F:DNA binding"/>
    <property type="evidence" value="ECO:0007669"/>
    <property type="project" value="TreeGrafter"/>
</dbReference>
<dbReference type="InterPro" id="IPR019956">
    <property type="entry name" value="Ubiquitin_dom"/>
</dbReference>
<keyword evidence="4" id="KW-0131">Cell cycle</keyword>
<feature type="compositionally biased region" description="Basic and acidic residues" evidence="6">
    <location>
        <begin position="1462"/>
        <end position="1477"/>
    </location>
</feature>
<keyword evidence="5" id="KW-0175">Coiled coil</keyword>
<dbReference type="SMART" id="SM00213">
    <property type="entry name" value="UBQ"/>
    <property type="match status" value="2"/>
</dbReference>
<dbReference type="PRINTS" id="PR00348">
    <property type="entry name" value="UBIQUITIN"/>
</dbReference>
<feature type="region of interest" description="Disordered" evidence="6">
    <location>
        <begin position="416"/>
        <end position="437"/>
    </location>
</feature>
<dbReference type="Gene3D" id="3.10.20.90">
    <property type="entry name" value="Phosphatidylinositol 3-kinase Catalytic Subunit, Chain A, domain 1"/>
    <property type="match status" value="2"/>
</dbReference>
<dbReference type="SMART" id="SM00298">
    <property type="entry name" value="CHROMO"/>
    <property type="match status" value="2"/>
</dbReference>
<feature type="region of interest" description="Disordered" evidence="6">
    <location>
        <begin position="972"/>
        <end position="995"/>
    </location>
</feature>
<dbReference type="GO" id="GO:0005524">
    <property type="term" value="F:ATP binding"/>
    <property type="evidence" value="ECO:0007669"/>
    <property type="project" value="InterPro"/>
</dbReference>